<reference evidence="1" key="1">
    <citation type="submission" date="2020-10" db="EMBL/GenBank/DDBJ databases">
        <authorList>
            <person name="Muller C M."/>
        </authorList>
    </citation>
    <scope>NUCLEOTIDE SEQUENCE</scope>
    <source>
        <strain evidence="1">THUN-12</strain>
    </source>
</reference>
<name>A0A9W4GHB7_BLUGR</name>
<organism evidence="1 2">
    <name type="scientific">Blumeria graminis f. sp. triticale</name>
    <dbReference type="NCBI Taxonomy" id="1689686"/>
    <lineage>
        <taxon>Eukaryota</taxon>
        <taxon>Fungi</taxon>
        <taxon>Dikarya</taxon>
        <taxon>Ascomycota</taxon>
        <taxon>Pezizomycotina</taxon>
        <taxon>Leotiomycetes</taxon>
        <taxon>Erysiphales</taxon>
        <taxon>Erysiphaceae</taxon>
        <taxon>Blumeria</taxon>
    </lineage>
</organism>
<proteinExistence type="predicted"/>
<accession>A0A9W4GHB7</accession>
<protein>
    <submittedName>
        <fullName evidence="1">BgTH12-00407</fullName>
    </submittedName>
</protein>
<dbReference type="AlphaFoldDB" id="A0A9W4GHB7"/>
<evidence type="ECO:0000313" key="1">
    <source>
        <dbReference type="EMBL" id="CAD6504906.1"/>
    </source>
</evidence>
<gene>
    <name evidence="1" type="ORF">BGTH12_LOCUS6264</name>
</gene>
<dbReference type="EMBL" id="CAJHIT010000009">
    <property type="protein sequence ID" value="CAD6504906.1"/>
    <property type="molecule type" value="Genomic_DNA"/>
</dbReference>
<evidence type="ECO:0000313" key="2">
    <source>
        <dbReference type="Proteomes" id="UP000683417"/>
    </source>
</evidence>
<sequence length="53" mass="6297">MSFTRRIVRCVSLFLNHWLDDSAKTANVQFALFIDRKNNNKNPYLIFVPFVVH</sequence>
<comment type="caution">
    <text evidence="1">The sequence shown here is derived from an EMBL/GenBank/DDBJ whole genome shotgun (WGS) entry which is preliminary data.</text>
</comment>
<dbReference type="Proteomes" id="UP000683417">
    <property type="component" value="Unassembled WGS sequence"/>
</dbReference>